<keyword evidence="4 5" id="KW-0012">Acyltransferase</keyword>
<keyword evidence="6" id="KW-0812">Transmembrane</keyword>
<dbReference type="EMBL" id="JADAKE010000004">
    <property type="protein sequence ID" value="MBF8807262.1"/>
    <property type="molecule type" value="Genomic_DNA"/>
</dbReference>
<feature type="transmembrane region" description="Helical" evidence="6">
    <location>
        <begin position="32"/>
        <end position="53"/>
    </location>
</feature>
<reference evidence="7" key="1">
    <citation type="submission" date="2020-09" db="EMBL/GenBank/DDBJ databases">
        <title>Genomic insights into the novelty and pathogenicity of a unique biofilm-forming Enterococcus sp. bacteria (Enterococcus lacertideformus) identified in reptiles.</title>
        <authorList>
            <person name="Agius J.E."/>
            <person name="Phalen D.N."/>
            <person name="Rose K."/>
            <person name="Eden J.-S."/>
        </authorList>
    </citation>
    <scope>NUCLEOTIDE SEQUENCE</scope>
    <source>
        <strain evidence="7">PHRS 0518</strain>
    </source>
</reference>
<dbReference type="SUPFAM" id="SSF51161">
    <property type="entry name" value="Trimeric LpxA-like enzymes"/>
    <property type="match status" value="1"/>
</dbReference>
<evidence type="ECO:0000313" key="8">
    <source>
        <dbReference type="Proteomes" id="UP000637757"/>
    </source>
</evidence>
<accession>A0A931ASY4</accession>
<dbReference type="GO" id="GO:0006535">
    <property type="term" value="P:cysteine biosynthetic process from serine"/>
    <property type="evidence" value="ECO:0007669"/>
    <property type="project" value="InterPro"/>
</dbReference>
<evidence type="ECO:0000256" key="1">
    <source>
        <dbReference type="ARBA" id="ARBA00007274"/>
    </source>
</evidence>
<evidence type="ECO:0000256" key="6">
    <source>
        <dbReference type="SAM" id="Phobius"/>
    </source>
</evidence>
<dbReference type="InterPro" id="IPR045304">
    <property type="entry name" value="LbH_SAT"/>
</dbReference>
<dbReference type="GO" id="GO:0009001">
    <property type="term" value="F:serine O-acetyltransferase activity"/>
    <property type="evidence" value="ECO:0007669"/>
    <property type="project" value="UniProtKB-EC"/>
</dbReference>
<proteinExistence type="inferred from homology"/>
<sequence length="163" mass="17738">MNDIKAQPEFWSKVMISIYSYGHMVRKIPNVLIRRILLFPYLLLDTLIIRGLLNSMLPYSLKMGNGIKIWHPFGIIIHSKSKIGNNVELRHQVTIGKSTAESGLPIIGNNVSIGAGAKILGEIYIGDGSIVGANAVVTKSFPKNSVLVGCPAMNIAKKEAAIN</sequence>
<name>A0A931ASY4_9ENTE</name>
<keyword evidence="3 5" id="KW-0808">Transferase</keyword>
<evidence type="ECO:0000256" key="5">
    <source>
        <dbReference type="PIRNR" id="PIRNR000441"/>
    </source>
</evidence>
<dbReference type="EC" id="2.3.1.30" evidence="5"/>
<comment type="caution">
    <text evidence="7">The sequence shown here is derived from an EMBL/GenBank/DDBJ whole genome shotgun (WGS) entry which is preliminary data.</text>
</comment>
<dbReference type="Proteomes" id="UP000637757">
    <property type="component" value="Unassembled WGS sequence"/>
</dbReference>
<protein>
    <recommendedName>
        <fullName evidence="2 5">Serine acetyltransferase</fullName>
        <ecNumber evidence="5">2.3.1.30</ecNumber>
    </recommendedName>
</protein>
<keyword evidence="8" id="KW-1185">Reference proteome</keyword>
<evidence type="ECO:0000313" key="7">
    <source>
        <dbReference type="EMBL" id="MBF8807262.1"/>
    </source>
</evidence>
<dbReference type="InterPro" id="IPR001451">
    <property type="entry name" value="Hexapep"/>
</dbReference>
<evidence type="ECO:0000256" key="4">
    <source>
        <dbReference type="ARBA" id="ARBA00023315"/>
    </source>
</evidence>
<dbReference type="AlphaFoldDB" id="A0A931ASY4"/>
<dbReference type="Pfam" id="PF00132">
    <property type="entry name" value="Hexapep"/>
    <property type="match status" value="1"/>
</dbReference>
<keyword evidence="6" id="KW-1133">Transmembrane helix</keyword>
<dbReference type="GO" id="GO:0005737">
    <property type="term" value="C:cytoplasm"/>
    <property type="evidence" value="ECO:0007669"/>
    <property type="project" value="InterPro"/>
</dbReference>
<dbReference type="PANTHER" id="PTHR42811">
    <property type="entry name" value="SERINE ACETYLTRANSFERASE"/>
    <property type="match status" value="1"/>
</dbReference>
<keyword evidence="6" id="KW-0472">Membrane</keyword>
<dbReference type="Gene3D" id="2.160.10.10">
    <property type="entry name" value="Hexapeptide repeat proteins"/>
    <property type="match status" value="1"/>
</dbReference>
<dbReference type="InterPro" id="IPR005881">
    <property type="entry name" value="Ser_O-AcTrfase"/>
</dbReference>
<organism evidence="7 8">
    <name type="scientific">Enterococcus lacertideformus</name>
    <dbReference type="NCBI Taxonomy" id="2771493"/>
    <lineage>
        <taxon>Bacteria</taxon>
        <taxon>Bacillati</taxon>
        <taxon>Bacillota</taxon>
        <taxon>Bacilli</taxon>
        <taxon>Lactobacillales</taxon>
        <taxon>Enterococcaceae</taxon>
        <taxon>Enterococcus</taxon>
    </lineage>
</organism>
<comment type="catalytic activity">
    <reaction evidence="5">
        <text>L-serine + acetyl-CoA = O-acetyl-L-serine + CoA</text>
        <dbReference type="Rhea" id="RHEA:24560"/>
        <dbReference type="ChEBI" id="CHEBI:33384"/>
        <dbReference type="ChEBI" id="CHEBI:57287"/>
        <dbReference type="ChEBI" id="CHEBI:57288"/>
        <dbReference type="ChEBI" id="CHEBI:58340"/>
        <dbReference type="EC" id="2.3.1.30"/>
    </reaction>
</comment>
<evidence type="ECO:0000256" key="3">
    <source>
        <dbReference type="ARBA" id="ARBA00022679"/>
    </source>
</evidence>
<evidence type="ECO:0000256" key="2">
    <source>
        <dbReference type="ARBA" id="ARBA00018522"/>
    </source>
</evidence>
<dbReference type="CDD" id="cd03354">
    <property type="entry name" value="LbH_SAT"/>
    <property type="match status" value="1"/>
</dbReference>
<dbReference type="PIRSF" id="PIRSF000441">
    <property type="entry name" value="CysE"/>
    <property type="match status" value="1"/>
</dbReference>
<dbReference type="InterPro" id="IPR011004">
    <property type="entry name" value="Trimer_LpxA-like_sf"/>
</dbReference>
<gene>
    <name evidence="7" type="ORF">IC227_01140</name>
</gene>
<comment type="similarity">
    <text evidence="1 5">Belongs to the transferase hexapeptide repeat family.</text>
</comment>